<dbReference type="InterPro" id="IPR013249">
    <property type="entry name" value="RNA_pol_sigma70_r4_t2"/>
</dbReference>
<evidence type="ECO:0000256" key="3">
    <source>
        <dbReference type="ARBA" id="ARBA00023082"/>
    </source>
</evidence>
<dbReference type="InterPro" id="IPR013325">
    <property type="entry name" value="RNA_pol_sigma_r2"/>
</dbReference>
<dbReference type="InterPro" id="IPR013324">
    <property type="entry name" value="RNA_pol_sigma_r3/r4-like"/>
</dbReference>
<dbReference type="NCBIfam" id="TIGR02937">
    <property type="entry name" value="sigma70-ECF"/>
    <property type="match status" value="1"/>
</dbReference>
<evidence type="ECO:0000256" key="4">
    <source>
        <dbReference type="ARBA" id="ARBA00023163"/>
    </source>
</evidence>
<keyword evidence="2" id="KW-0805">Transcription regulation</keyword>
<keyword evidence="3" id="KW-0731">Sigma factor</keyword>
<dbReference type="InterPro" id="IPR039425">
    <property type="entry name" value="RNA_pol_sigma-70-like"/>
</dbReference>
<sequence length="181" mass="20630">MGPYEKASDDELIRLAKSGESKAFDALVTRYHRKVYGLALSMMRDHDAADDICQETFIRAYKAFGRFREGANFFTWIYRIAVNLSLNAIRNKKRLVPMDDVPETVGSVAPVQEDCAERKELLDKVNEKLEQMHPKYRTALVLRVNEGLSYAEISAVLGIPKGTVMSRISRAREMLRSLVEE</sequence>
<feature type="domain" description="RNA polymerase sigma-70 region 2" evidence="5">
    <location>
        <begin position="27"/>
        <end position="94"/>
    </location>
</feature>
<dbReference type="InterPro" id="IPR007627">
    <property type="entry name" value="RNA_pol_sigma70_r2"/>
</dbReference>
<evidence type="ECO:0000259" key="5">
    <source>
        <dbReference type="Pfam" id="PF04542"/>
    </source>
</evidence>
<organism evidence="7 8">
    <name type="scientific">candidate division TA06 bacterium</name>
    <dbReference type="NCBI Taxonomy" id="2250710"/>
    <lineage>
        <taxon>Bacteria</taxon>
        <taxon>Bacteria division TA06</taxon>
    </lineage>
</organism>
<accession>A0A523US01</accession>
<dbReference type="SUPFAM" id="SSF88946">
    <property type="entry name" value="Sigma2 domain of RNA polymerase sigma factors"/>
    <property type="match status" value="1"/>
</dbReference>
<keyword evidence="4" id="KW-0804">Transcription</keyword>
<name>A0A523US01_UNCT6</name>
<comment type="similarity">
    <text evidence="1">Belongs to the sigma-70 factor family. ECF subfamily.</text>
</comment>
<dbReference type="Pfam" id="PF04542">
    <property type="entry name" value="Sigma70_r2"/>
    <property type="match status" value="1"/>
</dbReference>
<dbReference type="SUPFAM" id="SSF88659">
    <property type="entry name" value="Sigma3 and sigma4 domains of RNA polymerase sigma factors"/>
    <property type="match status" value="1"/>
</dbReference>
<evidence type="ECO:0000256" key="2">
    <source>
        <dbReference type="ARBA" id="ARBA00023015"/>
    </source>
</evidence>
<dbReference type="GO" id="GO:0016987">
    <property type="term" value="F:sigma factor activity"/>
    <property type="evidence" value="ECO:0007669"/>
    <property type="project" value="UniProtKB-KW"/>
</dbReference>
<evidence type="ECO:0000259" key="6">
    <source>
        <dbReference type="Pfam" id="PF08281"/>
    </source>
</evidence>
<dbReference type="Gene3D" id="1.10.1740.10">
    <property type="match status" value="1"/>
</dbReference>
<dbReference type="Gene3D" id="1.10.10.10">
    <property type="entry name" value="Winged helix-like DNA-binding domain superfamily/Winged helix DNA-binding domain"/>
    <property type="match status" value="1"/>
</dbReference>
<reference evidence="7 8" key="1">
    <citation type="submission" date="2019-03" db="EMBL/GenBank/DDBJ databases">
        <title>Metabolic potential of uncultured bacteria and archaea associated with petroleum seepage in deep-sea sediments.</title>
        <authorList>
            <person name="Dong X."/>
            <person name="Hubert C."/>
        </authorList>
    </citation>
    <scope>NUCLEOTIDE SEQUENCE [LARGE SCALE GENOMIC DNA]</scope>
    <source>
        <strain evidence="7">E44_bin18</strain>
    </source>
</reference>
<protein>
    <submittedName>
        <fullName evidence="7">Sigma-70 family RNA polymerase sigma factor</fullName>
    </submittedName>
</protein>
<evidence type="ECO:0000313" key="7">
    <source>
        <dbReference type="EMBL" id="TET45318.1"/>
    </source>
</evidence>
<gene>
    <name evidence="7" type="ORF">E3J62_07825</name>
</gene>
<dbReference type="InterPro" id="IPR036388">
    <property type="entry name" value="WH-like_DNA-bd_sf"/>
</dbReference>
<dbReference type="InterPro" id="IPR014284">
    <property type="entry name" value="RNA_pol_sigma-70_dom"/>
</dbReference>
<dbReference type="PANTHER" id="PTHR43133:SF51">
    <property type="entry name" value="RNA POLYMERASE SIGMA FACTOR"/>
    <property type="match status" value="1"/>
</dbReference>
<dbReference type="GO" id="GO:0006352">
    <property type="term" value="P:DNA-templated transcription initiation"/>
    <property type="evidence" value="ECO:0007669"/>
    <property type="project" value="InterPro"/>
</dbReference>
<feature type="domain" description="RNA polymerase sigma factor 70 region 4 type 2" evidence="6">
    <location>
        <begin position="124"/>
        <end position="175"/>
    </location>
</feature>
<dbReference type="AlphaFoldDB" id="A0A523US01"/>
<dbReference type="Proteomes" id="UP000315525">
    <property type="component" value="Unassembled WGS sequence"/>
</dbReference>
<dbReference type="PANTHER" id="PTHR43133">
    <property type="entry name" value="RNA POLYMERASE ECF-TYPE SIGMA FACTO"/>
    <property type="match status" value="1"/>
</dbReference>
<evidence type="ECO:0000256" key="1">
    <source>
        <dbReference type="ARBA" id="ARBA00010641"/>
    </source>
</evidence>
<dbReference type="CDD" id="cd06171">
    <property type="entry name" value="Sigma70_r4"/>
    <property type="match status" value="1"/>
</dbReference>
<comment type="caution">
    <text evidence="7">The sequence shown here is derived from an EMBL/GenBank/DDBJ whole genome shotgun (WGS) entry which is preliminary data.</text>
</comment>
<dbReference type="Pfam" id="PF08281">
    <property type="entry name" value="Sigma70_r4_2"/>
    <property type="match status" value="1"/>
</dbReference>
<dbReference type="EMBL" id="SOJN01000087">
    <property type="protein sequence ID" value="TET45318.1"/>
    <property type="molecule type" value="Genomic_DNA"/>
</dbReference>
<evidence type="ECO:0000313" key="8">
    <source>
        <dbReference type="Proteomes" id="UP000315525"/>
    </source>
</evidence>
<proteinExistence type="inferred from homology"/>
<dbReference type="GO" id="GO:0003677">
    <property type="term" value="F:DNA binding"/>
    <property type="evidence" value="ECO:0007669"/>
    <property type="project" value="InterPro"/>
</dbReference>